<comment type="function">
    <text evidence="10">FliM is one of three proteins (FliG, FliN, FliM) that forms the rotor-mounted switch complex (C ring), located at the base of the basal body. This complex interacts with the CheY and CheZ chemotaxis proteins, in addition to contacting components of the motor that determine the direction of flagellar rotation.</text>
</comment>
<keyword evidence="7" id="KW-0283">Flagellar rotation</keyword>
<dbReference type="PANTHER" id="PTHR30034">
    <property type="entry name" value="FLAGELLAR MOTOR SWITCH PROTEIN FLIM"/>
    <property type="match status" value="1"/>
</dbReference>
<dbReference type="GO" id="GO:0005886">
    <property type="term" value="C:plasma membrane"/>
    <property type="evidence" value="ECO:0007669"/>
    <property type="project" value="UniProtKB-SubCell"/>
</dbReference>
<reference evidence="12 13" key="1">
    <citation type="journal article" date="2015" name="J. Microbiol.">
        <title>Sphingosinicella ginsenosidimutans sp. nov., with ginsenoside converting activity.</title>
        <authorList>
            <person name="Kim J.K."/>
            <person name="Kang M.S."/>
            <person name="Park S.C."/>
            <person name="Kim K.M."/>
            <person name="Choi K."/>
            <person name="Yoon M.H."/>
            <person name="Im W.T."/>
        </authorList>
    </citation>
    <scope>NUCLEOTIDE SEQUENCE [LARGE SCALE GENOMIC DNA]</scope>
    <source>
        <strain evidence="12 13">BS-11</strain>
    </source>
</reference>
<evidence type="ECO:0000313" key="13">
    <source>
        <dbReference type="Proteomes" id="UP000321249"/>
    </source>
</evidence>
<dbReference type="GO" id="GO:0003774">
    <property type="term" value="F:cytoskeletal motor activity"/>
    <property type="evidence" value="ECO:0007669"/>
    <property type="project" value="InterPro"/>
</dbReference>
<keyword evidence="12" id="KW-0966">Cell projection</keyword>
<dbReference type="InterPro" id="IPR001543">
    <property type="entry name" value="FliN-like_C"/>
</dbReference>
<dbReference type="InterPro" id="IPR001689">
    <property type="entry name" value="Flag_FliM"/>
</dbReference>
<evidence type="ECO:0000256" key="2">
    <source>
        <dbReference type="ARBA" id="ARBA00004202"/>
    </source>
</evidence>
<sequence>MTDKTTLSGEEISALMSEAPGASAGGTAAGGARAFAFGGDGGRPMSALPALDRIGERMVKKLRAVIEPFARAKPKIVADPAYIRNYGDWQAEQAEFVSLSLYAFKPLKGAILLAIEPALISRLVDARYGGTGDIPANRAREFTATEESLLARLTEQLIEALSSVWSEIVPVKASLRARETNVAFAALVRPDEPVAVTRFTITPWPGKEAQVEIVYPVSALRSVEQELLRSHDDTPPPAGEWHDRLAAAVGEIRFPARTVLARPELTFSELMQLQVGDVIPVTLPSLVPLLVEGRKIAVGTIGEHDGRAALRVERIETRRSAS</sequence>
<keyword evidence="6" id="KW-0145">Chemotaxis</keyword>
<organism evidence="12 13">
    <name type="scientific">Allosphingosinicella ginsenosidimutans</name>
    <dbReference type="NCBI Taxonomy" id="1176539"/>
    <lineage>
        <taxon>Bacteria</taxon>
        <taxon>Pseudomonadati</taxon>
        <taxon>Pseudomonadota</taxon>
        <taxon>Alphaproteobacteria</taxon>
        <taxon>Sphingomonadales</taxon>
        <taxon>Sphingomonadaceae</taxon>
        <taxon>Allosphingosinicella</taxon>
    </lineage>
</organism>
<comment type="subcellular location">
    <subcellularLocation>
        <location evidence="1">Bacterial flagellum basal body</location>
    </subcellularLocation>
    <subcellularLocation>
        <location evidence="2">Cell membrane</location>
        <topology evidence="2">Peripheral membrane protein</topology>
    </subcellularLocation>
</comment>
<dbReference type="SUPFAM" id="SSF103039">
    <property type="entry name" value="CheC-like"/>
    <property type="match status" value="1"/>
</dbReference>
<evidence type="ECO:0000256" key="8">
    <source>
        <dbReference type="ARBA" id="ARBA00023136"/>
    </source>
</evidence>
<dbReference type="Gene3D" id="2.30.330.10">
    <property type="entry name" value="SpoA-like"/>
    <property type="match status" value="1"/>
</dbReference>
<proteinExistence type="inferred from homology"/>
<dbReference type="SUPFAM" id="SSF101801">
    <property type="entry name" value="Surface presentation of antigens (SPOA)"/>
    <property type="match status" value="1"/>
</dbReference>
<evidence type="ECO:0000256" key="6">
    <source>
        <dbReference type="ARBA" id="ARBA00022500"/>
    </source>
</evidence>
<gene>
    <name evidence="12" type="ORF">FRZ32_09035</name>
</gene>
<dbReference type="InterPro" id="IPR036429">
    <property type="entry name" value="SpoA-like_sf"/>
</dbReference>
<comment type="similarity">
    <text evidence="3">Belongs to the FliM family.</text>
</comment>
<keyword evidence="13" id="KW-1185">Reference proteome</keyword>
<comment type="caution">
    <text evidence="12">The sequence shown here is derived from an EMBL/GenBank/DDBJ whole genome shotgun (WGS) entry which is preliminary data.</text>
</comment>
<dbReference type="GO" id="GO:0050918">
    <property type="term" value="P:positive chemotaxis"/>
    <property type="evidence" value="ECO:0007669"/>
    <property type="project" value="TreeGrafter"/>
</dbReference>
<evidence type="ECO:0000256" key="5">
    <source>
        <dbReference type="ARBA" id="ARBA00022475"/>
    </source>
</evidence>
<feature type="domain" description="Flagellar motor switch protein FliN-like C-terminal" evidence="11">
    <location>
        <begin position="249"/>
        <end position="315"/>
    </location>
</feature>
<evidence type="ECO:0000313" key="12">
    <source>
        <dbReference type="EMBL" id="TXC63790.1"/>
    </source>
</evidence>
<protein>
    <recommendedName>
        <fullName evidence="4">Flagellar motor switch protein FliM</fullName>
    </recommendedName>
</protein>
<dbReference type="OrthoDB" id="7421075at2"/>
<evidence type="ECO:0000256" key="1">
    <source>
        <dbReference type="ARBA" id="ARBA00004117"/>
    </source>
</evidence>
<evidence type="ECO:0000256" key="4">
    <source>
        <dbReference type="ARBA" id="ARBA00021898"/>
    </source>
</evidence>
<dbReference type="CDD" id="cd17908">
    <property type="entry name" value="FliM"/>
    <property type="match status" value="1"/>
</dbReference>
<keyword evidence="5" id="KW-1003">Cell membrane</keyword>
<dbReference type="GO" id="GO:0009425">
    <property type="term" value="C:bacterial-type flagellum basal body"/>
    <property type="evidence" value="ECO:0007669"/>
    <property type="project" value="UniProtKB-SubCell"/>
</dbReference>
<keyword evidence="12" id="KW-0282">Flagellum</keyword>
<evidence type="ECO:0000259" key="11">
    <source>
        <dbReference type="Pfam" id="PF01052"/>
    </source>
</evidence>
<evidence type="ECO:0000256" key="10">
    <source>
        <dbReference type="ARBA" id="ARBA00025044"/>
    </source>
</evidence>
<dbReference type="EMBL" id="VOQQ01000001">
    <property type="protein sequence ID" value="TXC63790.1"/>
    <property type="molecule type" value="Genomic_DNA"/>
</dbReference>
<name>A0A5C6TUJ6_9SPHN</name>
<keyword evidence="12" id="KW-0969">Cilium</keyword>
<dbReference type="PANTHER" id="PTHR30034:SF6">
    <property type="entry name" value="YOP PROTEINS TRANSLOCATION PROTEIN Q"/>
    <property type="match status" value="1"/>
</dbReference>
<dbReference type="Gene3D" id="3.40.1550.10">
    <property type="entry name" value="CheC-like"/>
    <property type="match status" value="1"/>
</dbReference>
<evidence type="ECO:0000256" key="7">
    <source>
        <dbReference type="ARBA" id="ARBA00022779"/>
    </source>
</evidence>
<dbReference type="InterPro" id="IPR028976">
    <property type="entry name" value="CheC-like_sf"/>
</dbReference>
<dbReference type="Pfam" id="PF02154">
    <property type="entry name" value="FliM"/>
    <property type="match status" value="1"/>
</dbReference>
<dbReference type="Proteomes" id="UP000321249">
    <property type="component" value="Unassembled WGS sequence"/>
</dbReference>
<evidence type="ECO:0000256" key="9">
    <source>
        <dbReference type="ARBA" id="ARBA00023143"/>
    </source>
</evidence>
<keyword evidence="9" id="KW-0975">Bacterial flagellum</keyword>
<dbReference type="GO" id="GO:0071978">
    <property type="term" value="P:bacterial-type flagellum-dependent swarming motility"/>
    <property type="evidence" value="ECO:0007669"/>
    <property type="project" value="TreeGrafter"/>
</dbReference>
<keyword evidence="8" id="KW-0472">Membrane</keyword>
<dbReference type="Pfam" id="PF01052">
    <property type="entry name" value="FliMN_C"/>
    <property type="match status" value="1"/>
</dbReference>
<accession>A0A5C6TUJ6</accession>
<evidence type="ECO:0000256" key="3">
    <source>
        <dbReference type="ARBA" id="ARBA00011049"/>
    </source>
</evidence>
<dbReference type="AlphaFoldDB" id="A0A5C6TUJ6"/>
<dbReference type="RefSeq" id="WP_147043197.1">
    <property type="nucleotide sequence ID" value="NZ_BAABIR010000004.1"/>
</dbReference>